<dbReference type="GO" id="GO:0031418">
    <property type="term" value="F:L-ascorbic acid binding"/>
    <property type="evidence" value="ECO:0007669"/>
    <property type="project" value="UniProtKB-KW"/>
</dbReference>
<keyword evidence="1" id="KW-0847">Vitamin C</keyword>
<name>A0A3E0UFY9_9GAMM</name>
<organism evidence="4 5">
    <name type="scientific">Thalassotalea euphylliae</name>
    <dbReference type="NCBI Taxonomy" id="1655234"/>
    <lineage>
        <taxon>Bacteria</taxon>
        <taxon>Pseudomonadati</taxon>
        <taxon>Pseudomonadota</taxon>
        <taxon>Gammaproteobacteria</taxon>
        <taxon>Alteromonadales</taxon>
        <taxon>Colwelliaceae</taxon>
        <taxon>Thalassotalea</taxon>
    </lineage>
</organism>
<dbReference type="Pfam" id="PF25238">
    <property type="entry name" value="OGFOD2-like"/>
    <property type="match status" value="1"/>
</dbReference>
<dbReference type="GO" id="GO:0046872">
    <property type="term" value="F:metal ion binding"/>
    <property type="evidence" value="ECO:0007669"/>
    <property type="project" value="UniProtKB-KW"/>
</dbReference>
<evidence type="ECO:0000313" key="4">
    <source>
        <dbReference type="EMBL" id="REL34672.1"/>
    </source>
</evidence>
<reference evidence="4 5" key="1">
    <citation type="submission" date="2018-08" db="EMBL/GenBank/DDBJ databases">
        <title>Thalassotalea euphylliae genome.</title>
        <authorList>
            <person name="Summers S."/>
            <person name="Rice S.A."/>
            <person name="Freckelton M.L."/>
            <person name="Nedved B.T."/>
            <person name="Hadfield M.G."/>
        </authorList>
    </citation>
    <scope>NUCLEOTIDE SEQUENCE [LARGE SCALE GENOMIC DNA]</scope>
    <source>
        <strain evidence="4 5">H2</strain>
    </source>
</reference>
<evidence type="ECO:0000256" key="2">
    <source>
        <dbReference type="RuleBase" id="RU003682"/>
    </source>
</evidence>
<dbReference type="Gene3D" id="2.60.120.620">
    <property type="entry name" value="q2cbj1_9rhob like domain"/>
    <property type="match status" value="1"/>
</dbReference>
<comment type="caution">
    <text evidence="4">The sequence shown here is derived from an EMBL/GenBank/DDBJ whole genome shotgun (WGS) entry which is preliminary data.</text>
</comment>
<dbReference type="AlphaFoldDB" id="A0A3E0UFY9"/>
<dbReference type="Proteomes" id="UP000256999">
    <property type="component" value="Unassembled WGS sequence"/>
</dbReference>
<sequence length="316" mass="35149">MNNSAVSTKLSTSSISTSSLAKARALALPSRDAMLARAPSVQAFWDDNRELLASAWQEWEQSEQTLQPLTELLLDSKLQAAVEQAWQNPITESEVKNLWQEVAPGVYTTQFFDPERLADLRDYLAKAADSGIPVRPPYGIALNRFGAMLDERSEGYLAAPSFQAFYQTLMDRYMRPVARMLFPDITGYDTQTFGFSIDYQTGVDTSLRLHTDASAATLNINMNLPGEEFTGSEVDFYDRQTGAIKRLSFAPGTAMIHRGSVAHAAQPITSGERSNLVFWLYGDRMQIPRNITPIEGLTAAERWTVPNAVKDTFAPF</sequence>
<dbReference type="PROSITE" id="PS51471">
    <property type="entry name" value="FE2OG_OXY"/>
    <property type="match status" value="1"/>
</dbReference>
<dbReference type="PANTHER" id="PTHR24014:SF4">
    <property type="entry name" value="2-OXOGLUTARATE AND IRON-DEPENDENT OXYGENASE DOMAIN-CONTAINING PROTEIN 2"/>
    <property type="match status" value="1"/>
</dbReference>
<keyword evidence="2" id="KW-0479">Metal-binding</keyword>
<accession>A0A3E0UFY9</accession>
<protein>
    <submittedName>
        <fullName evidence="4">2OG-Fe(II) oxygenase</fullName>
    </submittedName>
</protein>
<dbReference type="EMBL" id="QUOV01000001">
    <property type="protein sequence ID" value="REL34672.1"/>
    <property type="molecule type" value="Genomic_DNA"/>
</dbReference>
<comment type="similarity">
    <text evidence="2">Belongs to the iron/ascorbate-dependent oxidoreductase family.</text>
</comment>
<feature type="domain" description="Fe2OG dioxygenase" evidence="3">
    <location>
        <begin position="176"/>
        <end position="282"/>
    </location>
</feature>
<dbReference type="OrthoDB" id="255432at2"/>
<evidence type="ECO:0000313" key="5">
    <source>
        <dbReference type="Proteomes" id="UP000256999"/>
    </source>
</evidence>
<dbReference type="SUPFAM" id="SSF51197">
    <property type="entry name" value="Clavaminate synthase-like"/>
    <property type="match status" value="1"/>
</dbReference>
<proteinExistence type="inferred from homology"/>
<dbReference type="PANTHER" id="PTHR24014">
    <property type="entry name" value="2-OXOGLUTARATE AND IRON-DEPENDENT OXYGENASE DOMAIN-CONTAINING PROTEIN 2"/>
    <property type="match status" value="1"/>
</dbReference>
<dbReference type="GO" id="GO:0016491">
    <property type="term" value="F:oxidoreductase activity"/>
    <property type="evidence" value="ECO:0007669"/>
    <property type="project" value="UniProtKB-KW"/>
</dbReference>
<keyword evidence="2" id="KW-0560">Oxidoreductase</keyword>
<dbReference type="InterPro" id="IPR005123">
    <property type="entry name" value="Oxoglu/Fe-dep_dioxygenase_dom"/>
</dbReference>
<keyword evidence="2" id="KW-0408">Iron</keyword>
<evidence type="ECO:0000256" key="1">
    <source>
        <dbReference type="ARBA" id="ARBA00022896"/>
    </source>
</evidence>
<gene>
    <name evidence="4" type="ORF">DXX92_04480</name>
</gene>
<evidence type="ECO:0000259" key="3">
    <source>
        <dbReference type="PROSITE" id="PS51471"/>
    </source>
</evidence>